<organism evidence="3 4">
    <name type="scientific">Desulfofundulus thermosubterraneus DSM 16057</name>
    <dbReference type="NCBI Taxonomy" id="1121432"/>
    <lineage>
        <taxon>Bacteria</taxon>
        <taxon>Bacillati</taxon>
        <taxon>Bacillota</taxon>
        <taxon>Clostridia</taxon>
        <taxon>Eubacteriales</taxon>
        <taxon>Peptococcaceae</taxon>
        <taxon>Desulfofundulus</taxon>
    </lineage>
</organism>
<dbReference type="RefSeq" id="WP_084062652.1">
    <property type="nucleotide sequence ID" value="NZ_FQZM01000069.1"/>
</dbReference>
<evidence type="ECO:0000259" key="2">
    <source>
        <dbReference type="PROSITE" id="PS51898"/>
    </source>
</evidence>
<dbReference type="InterPro" id="IPR050090">
    <property type="entry name" value="Tyrosine_recombinase_XerCD"/>
</dbReference>
<dbReference type="AlphaFoldDB" id="A0A1M6MGD9"/>
<dbReference type="OrthoDB" id="9769726at2"/>
<dbReference type="STRING" id="1121432.SAMN02745219_03425"/>
<dbReference type="EMBL" id="FQZM01000069">
    <property type="protein sequence ID" value="SHJ82393.1"/>
    <property type="molecule type" value="Genomic_DNA"/>
</dbReference>
<reference evidence="4" key="1">
    <citation type="submission" date="2016-11" db="EMBL/GenBank/DDBJ databases">
        <authorList>
            <person name="Varghese N."/>
            <person name="Submissions S."/>
        </authorList>
    </citation>
    <scope>NUCLEOTIDE SEQUENCE [LARGE SCALE GENOMIC DNA]</scope>
    <source>
        <strain evidence="4">DSM 16057</strain>
    </source>
</reference>
<dbReference type="Proteomes" id="UP000184529">
    <property type="component" value="Unassembled WGS sequence"/>
</dbReference>
<accession>A0A1M6MGD9</accession>
<keyword evidence="1" id="KW-0233">DNA recombination</keyword>
<dbReference type="Gene3D" id="1.10.443.10">
    <property type="entry name" value="Intergrase catalytic core"/>
    <property type="match status" value="1"/>
</dbReference>
<sequence>MQVWTEDEAARFLEVAAKRSKHYPLFVLALSTGMRLGELLGLKWEDVDLEAGFLQVKRTLADRSAIKKVIFLPPKSQAARRKIPLDAFTVEVLKRHRKKQIEIHLKKGPEWQGHGLVFCTDRGRPLYHSEVRSALTRLAHRAKVTPLRFHDIRHTHATFLLRKGIHPKIVAERLGHSSIKITLDTYSHVLPDTQAEAVKAIEGMLQTGGQVSGRTRQ</sequence>
<dbReference type="GO" id="GO:0006310">
    <property type="term" value="P:DNA recombination"/>
    <property type="evidence" value="ECO:0007669"/>
    <property type="project" value="UniProtKB-KW"/>
</dbReference>
<protein>
    <submittedName>
        <fullName evidence="3">Phage integrase family protein</fullName>
    </submittedName>
</protein>
<dbReference type="SUPFAM" id="SSF56349">
    <property type="entry name" value="DNA breaking-rejoining enzymes"/>
    <property type="match status" value="1"/>
</dbReference>
<dbReference type="InterPro" id="IPR011010">
    <property type="entry name" value="DNA_brk_join_enz"/>
</dbReference>
<dbReference type="PANTHER" id="PTHR30349:SF64">
    <property type="entry name" value="PROPHAGE INTEGRASE INTD-RELATED"/>
    <property type="match status" value="1"/>
</dbReference>
<name>A0A1M6MGD9_9FIRM</name>
<dbReference type="PROSITE" id="PS51898">
    <property type="entry name" value="TYR_RECOMBINASE"/>
    <property type="match status" value="1"/>
</dbReference>
<keyword evidence="4" id="KW-1185">Reference proteome</keyword>
<dbReference type="PANTHER" id="PTHR30349">
    <property type="entry name" value="PHAGE INTEGRASE-RELATED"/>
    <property type="match status" value="1"/>
</dbReference>
<evidence type="ECO:0000313" key="4">
    <source>
        <dbReference type="Proteomes" id="UP000184529"/>
    </source>
</evidence>
<feature type="domain" description="Tyr recombinase" evidence="2">
    <location>
        <begin position="1"/>
        <end position="199"/>
    </location>
</feature>
<dbReference type="CDD" id="cd01189">
    <property type="entry name" value="INT_ICEBs1_C_like"/>
    <property type="match status" value="1"/>
</dbReference>
<dbReference type="InterPro" id="IPR002104">
    <property type="entry name" value="Integrase_catalytic"/>
</dbReference>
<dbReference type="GO" id="GO:0003677">
    <property type="term" value="F:DNA binding"/>
    <property type="evidence" value="ECO:0007669"/>
    <property type="project" value="InterPro"/>
</dbReference>
<dbReference type="GO" id="GO:0015074">
    <property type="term" value="P:DNA integration"/>
    <property type="evidence" value="ECO:0007669"/>
    <property type="project" value="InterPro"/>
</dbReference>
<evidence type="ECO:0000256" key="1">
    <source>
        <dbReference type="ARBA" id="ARBA00023172"/>
    </source>
</evidence>
<gene>
    <name evidence="3" type="ORF">SAMN02745219_03425</name>
</gene>
<dbReference type="Pfam" id="PF00589">
    <property type="entry name" value="Phage_integrase"/>
    <property type="match status" value="1"/>
</dbReference>
<proteinExistence type="predicted"/>
<evidence type="ECO:0000313" key="3">
    <source>
        <dbReference type="EMBL" id="SHJ82393.1"/>
    </source>
</evidence>
<dbReference type="InterPro" id="IPR013762">
    <property type="entry name" value="Integrase-like_cat_sf"/>
</dbReference>